<dbReference type="EC" id="2.7.7.65" evidence="2"/>
<dbReference type="Proteomes" id="UP000092125">
    <property type="component" value="Unassembled WGS sequence"/>
</dbReference>
<evidence type="ECO:0000313" key="7">
    <source>
        <dbReference type="Proteomes" id="UP000092125"/>
    </source>
</evidence>
<dbReference type="InterPro" id="IPR043128">
    <property type="entry name" value="Rev_trsase/Diguanyl_cyclase"/>
</dbReference>
<dbReference type="SUPFAM" id="SSF55073">
    <property type="entry name" value="Nucleotide cyclase"/>
    <property type="match status" value="1"/>
</dbReference>
<evidence type="ECO:0000256" key="2">
    <source>
        <dbReference type="ARBA" id="ARBA00012528"/>
    </source>
</evidence>
<dbReference type="InterPro" id="IPR050469">
    <property type="entry name" value="Diguanylate_Cyclase"/>
</dbReference>
<dbReference type="PANTHER" id="PTHR45138">
    <property type="entry name" value="REGULATORY COMPONENTS OF SENSORY TRANSDUCTION SYSTEM"/>
    <property type="match status" value="1"/>
</dbReference>
<dbReference type="PROSITE" id="PS50887">
    <property type="entry name" value="GGDEF"/>
    <property type="match status" value="1"/>
</dbReference>
<dbReference type="GO" id="GO:0005886">
    <property type="term" value="C:plasma membrane"/>
    <property type="evidence" value="ECO:0007669"/>
    <property type="project" value="TreeGrafter"/>
</dbReference>
<evidence type="ECO:0000259" key="5">
    <source>
        <dbReference type="PROSITE" id="PS50887"/>
    </source>
</evidence>
<reference evidence="6 7" key="1">
    <citation type="submission" date="2016-05" db="EMBL/GenBank/DDBJ databases">
        <title>Draft Genome Sequences of Stenotrophomonas maltophilia Strains Sm32COP, Sm41DVV, Sm46PAILV, SmF3, SmF22, SmSOFb1 and SmCVFa1, Isolated from Different Manures, in France.</title>
        <authorList>
            <person name="Nazaret S."/>
            <person name="Bodilis J."/>
        </authorList>
    </citation>
    <scope>NUCLEOTIDE SEQUENCE [LARGE SCALE GENOMIC DNA]</scope>
    <source>
        <strain evidence="6 7">Sm41DVV</strain>
    </source>
</reference>
<dbReference type="NCBIfam" id="TIGR00254">
    <property type="entry name" value="GGDEF"/>
    <property type="match status" value="1"/>
</dbReference>
<keyword evidence="4" id="KW-1133">Transmembrane helix</keyword>
<sequence>MRRSPLPWSRRIALAVLAGVLTAVASHGQWLWRQDEAAYDAMVGGWDYRPDPSVLIIAIDEGSLQRIGQWPWPRSVHARLLDRLTDAGAERIALDLMLSEPDRRDSRQDEILATAIRRNGHVVLPVLAAPAAGDRMAEELLPIPLIAASAAAIGHSDVEVDGDGVARGVYLRAGIGQPHWPALGLALAGLPASAIDGLPDPEPEVDSPYQWRRDDYVRVRYAGPPERLPQVSYADVLEGHVDMAMLHGRRIVVGMTASGIAPRLLTPTTREYWMSGSEYQANIASMLLQGRQIHVLPRLCQDAIGGLLVALCVILLGLRLPWLTALCSLPLAPLLSWALLRAGNLWWAPASAMLGIVLVLLAWAIWRIAAWHRLANRDALTGLGNRLRFEQSLQQECDAARRSGKPLTLALIDVDHFKHHNDRHGHQVGDRVLREVARQIATHARRPRDKAARYGGDEFALVLPDTPAEGARQVIEDLIQSIRALPAPGEGHGGGITLTIGVYTRIPNGELQPHHFVEGADAALYQAKANGRDGYVIDAAG</sequence>
<dbReference type="GO" id="GO:0043709">
    <property type="term" value="P:cell adhesion involved in single-species biofilm formation"/>
    <property type="evidence" value="ECO:0007669"/>
    <property type="project" value="TreeGrafter"/>
</dbReference>
<keyword evidence="4" id="KW-0812">Transmembrane</keyword>
<dbReference type="InterPro" id="IPR029787">
    <property type="entry name" value="Nucleotide_cyclase"/>
</dbReference>
<accession>A0AAP7GSY2</accession>
<evidence type="ECO:0000256" key="1">
    <source>
        <dbReference type="ARBA" id="ARBA00001946"/>
    </source>
</evidence>
<dbReference type="SMART" id="SM01080">
    <property type="entry name" value="CHASE2"/>
    <property type="match status" value="1"/>
</dbReference>
<protein>
    <recommendedName>
        <fullName evidence="2">diguanylate cyclase</fullName>
        <ecNumber evidence="2">2.7.7.65</ecNumber>
    </recommendedName>
</protein>
<dbReference type="AlphaFoldDB" id="A0AAP7GSY2"/>
<comment type="cofactor">
    <cofactor evidence="1">
        <name>Mg(2+)</name>
        <dbReference type="ChEBI" id="CHEBI:18420"/>
    </cofactor>
</comment>
<dbReference type="EMBL" id="LYVI01000004">
    <property type="protein sequence ID" value="OBU61845.1"/>
    <property type="molecule type" value="Genomic_DNA"/>
</dbReference>
<dbReference type="GO" id="GO:0052621">
    <property type="term" value="F:diguanylate cyclase activity"/>
    <property type="evidence" value="ECO:0007669"/>
    <property type="project" value="UniProtKB-EC"/>
</dbReference>
<dbReference type="Pfam" id="PF00990">
    <property type="entry name" value="GGDEF"/>
    <property type="match status" value="1"/>
</dbReference>
<dbReference type="Gene3D" id="3.30.70.270">
    <property type="match status" value="1"/>
</dbReference>
<dbReference type="InterPro" id="IPR007890">
    <property type="entry name" value="CHASE2"/>
</dbReference>
<dbReference type="Pfam" id="PF05226">
    <property type="entry name" value="CHASE2"/>
    <property type="match status" value="1"/>
</dbReference>
<feature type="transmembrane region" description="Helical" evidence="4">
    <location>
        <begin position="295"/>
        <end position="316"/>
    </location>
</feature>
<feature type="domain" description="GGDEF" evidence="5">
    <location>
        <begin position="405"/>
        <end position="540"/>
    </location>
</feature>
<keyword evidence="4" id="KW-0472">Membrane</keyword>
<name>A0AAP7GSY2_STEMA</name>
<organism evidence="6 7">
    <name type="scientific">Stenotrophomonas maltophilia</name>
    <name type="common">Pseudomonas maltophilia</name>
    <name type="synonym">Xanthomonas maltophilia</name>
    <dbReference type="NCBI Taxonomy" id="40324"/>
    <lineage>
        <taxon>Bacteria</taxon>
        <taxon>Pseudomonadati</taxon>
        <taxon>Pseudomonadota</taxon>
        <taxon>Gammaproteobacteria</taxon>
        <taxon>Lysobacterales</taxon>
        <taxon>Lysobacteraceae</taxon>
        <taxon>Stenotrophomonas</taxon>
        <taxon>Stenotrophomonas maltophilia group</taxon>
    </lineage>
</organism>
<evidence type="ECO:0000313" key="6">
    <source>
        <dbReference type="EMBL" id="OBU61845.1"/>
    </source>
</evidence>
<dbReference type="RefSeq" id="WP_065181826.1">
    <property type="nucleotide sequence ID" value="NZ_LYVI01000004.1"/>
</dbReference>
<dbReference type="CDD" id="cd01949">
    <property type="entry name" value="GGDEF"/>
    <property type="match status" value="1"/>
</dbReference>
<evidence type="ECO:0000256" key="3">
    <source>
        <dbReference type="ARBA" id="ARBA00034247"/>
    </source>
</evidence>
<comment type="caution">
    <text evidence="6">The sequence shown here is derived from an EMBL/GenBank/DDBJ whole genome shotgun (WGS) entry which is preliminary data.</text>
</comment>
<dbReference type="FunFam" id="3.30.70.270:FF:000001">
    <property type="entry name" value="Diguanylate cyclase domain protein"/>
    <property type="match status" value="1"/>
</dbReference>
<dbReference type="GO" id="GO:1902201">
    <property type="term" value="P:negative regulation of bacterial-type flagellum-dependent cell motility"/>
    <property type="evidence" value="ECO:0007669"/>
    <property type="project" value="TreeGrafter"/>
</dbReference>
<dbReference type="SMART" id="SM00267">
    <property type="entry name" value="GGDEF"/>
    <property type="match status" value="1"/>
</dbReference>
<dbReference type="PANTHER" id="PTHR45138:SF9">
    <property type="entry name" value="DIGUANYLATE CYCLASE DGCM-RELATED"/>
    <property type="match status" value="1"/>
</dbReference>
<dbReference type="InterPro" id="IPR000160">
    <property type="entry name" value="GGDEF_dom"/>
</dbReference>
<proteinExistence type="predicted"/>
<comment type="catalytic activity">
    <reaction evidence="3">
        <text>2 GTP = 3',3'-c-di-GMP + 2 diphosphate</text>
        <dbReference type="Rhea" id="RHEA:24898"/>
        <dbReference type="ChEBI" id="CHEBI:33019"/>
        <dbReference type="ChEBI" id="CHEBI:37565"/>
        <dbReference type="ChEBI" id="CHEBI:58805"/>
        <dbReference type="EC" id="2.7.7.65"/>
    </reaction>
</comment>
<evidence type="ECO:0000256" key="4">
    <source>
        <dbReference type="SAM" id="Phobius"/>
    </source>
</evidence>
<gene>
    <name evidence="6" type="ORF">A9K56_07295</name>
</gene>
<feature type="transmembrane region" description="Helical" evidence="4">
    <location>
        <begin position="346"/>
        <end position="366"/>
    </location>
</feature>